<dbReference type="SUPFAM" id="SSF49384">
    <property type="entry name" value="Carbohydrate-binding domain"/>
    <property type="match status" value="1"/>
</dbReference>
<reference evidence="2 3" key="1">
    <citation type="submission" date="2021-01" db="EMBL/GenBank/DDBJ databases">
        <title>Draft genome sequence of Micromonospora sp. strain STR1s_6.</title>
        <authorList>
            <person name="Karlyshev A."/>
            <person name="Jawad R."/>
        </authorList>
    </citation>
    <scope>NUCLEOTIDE SEQUENCE [LARGE SCALE GENOMIC DNA]</scope>
    <source>
        <strain evidence="2 3">STR1S-6</strain>
    </source>
</reference>
<proteinExistence type="predicted"/>
<name>A0ABS1YPY2_9ACTN</name>
<protein>
    <submittedName>
        <fullName evidence="2">Cellulose binding domain-containing protein</fullName>
    </submittedName>
</protein>
<dbReference type="Gene3D" id="2.60.40.290">
    <property type="match status" value="1"/>
</dbReference>
<dbReference type="InterPro" id="IPR012291">
    <property type="entry name" value="CBM2_carb-bd_dom_sf"/>
</dbReference>
<dbReference type="InterPro" id="IPR001919">
    <property type="entry name" value="CBD2"/>
</dbReference>
<evidence type="ECO:0000313" key="3">
    <source>
        <dbReference type="Proteomes" id="UP000622245"/>
    </source>
</evidence>
<dbReference type="PROSITE" id="PS51173">
    <property type="entry name" value="CBM2"/>
    <property type="match status" value="1"/>
</dbReference>
<organism evidence="2 3">
    <name type="scientific">Micromonospora tarensis</name>
    <dbReference type="NCBI Taxonomy" id="2806100"/>
    <lineage>
        <taxon>Bacteria</taxon>
        <taxon>Bacillati</taxon>
        <taxon>Actinomycetota</taxon>
        <taxon>Actinomycetes</taxon>
        <taxon>Micromonosporales</taxon>
        <taxon>Micromonosporaceae</taxon>
        <taxon>Micromonospora</taxon>
    </lineage>
</organism>
<dbReference type="EMBL" id="JAEVHL010000294">
    <property type="protein sequence ID" value="MBM0279476.1"/>
    <property type="molecule type" value="Genomic_DNA"/>
</dbReference>
<feature type="domain" description="CBM2" evidence="1">
    <location>
        <begin position="3"/>
        <end position="103"/>
    </location>
</feature>
<feature type="non-terminal residue" evidence="2">
    <location>
        <position position="1"/>
    </location>
</feature>
<dbReference type="Proteomes" id="UP000622245">
    <property type="component" value="Unassembled WGS sequence"/>
</dbReference>
<comment type="caution">
    <text evidence="2">The sequence shown here is derived from an EMBL/GenBank/DDBJ whole genome shotgun (WGS) entry which is preliminary data.</text>
</comment>
<gene>
    <name evidence="2" type="ORF">JM949_31770</name>
</gene>
<evidence type="ECO:0000313" key="2">
    <source>
        <dbReference type="EMBL" id="MBM0279476.1"/>
    </source>
</evidence>
<dbReference type="InterPro" id="IPR008965">
    <property type="entry name" value="CBM2/CBM3_carb-bd_dom_sf"/>
</dbReference>
<accession>A0ABS1YPY2</accession>
<evidence type="ECO:0000259" key="1">
    <source>
        <dbReference type="PROSITE" id="PS51173"/>
    </source>
</evidence>
<sequence length="103" mass="9941">TTPPPTTGGCSASVSLNSWNGGFVASVKVTAGSAGTNGWNVSVTLASGASVTNSWSATASGSTGTVRFANVDYNGRLSAGQVTEFGFQGTGSGAGLTPTCTAS</sequence>
<dbReference type="RefSeq" id="WP_203151788.1">
    <property type="nucleotide sequence ID" value="NZ_JAEVHL010000294.1"/>
</dbReference>
<keyword evidence="3" id="KW-1185">Reference proteome</keyword>
<dbReference type="SMART" id="SM00637">
    <property type="entry name" value="CBD_II"/>
    <property type="match status" value="1"/>
</dbReference>
<dbReference type="Pfam" id="PF00553">
    <property type="entry name" value="CBM_2"/>
    <property type="match status" value="1"/>
</dbReference>